<accession>A0ABS5DKA7</accession>
<dbReference type="PANTHER" id="PTHR11079">
    <property type="entry name" value="CYTOSINE DEAMINASE FAMILY MEMBER"/>
    <property type="match status" value="1"/>
</dbReference>
<dbReference type="PANTHER" id="PTHR11079:SF162">
    <property type="entry name" value="RIBOFLAVIN BIOSYNTHESIS PROTEIN PYRD, CHLOROPLASTIC"/>
    <property type="match status" value="1"/>
</dbReference>
<keyword evidence="7" id="KW-1185">Reference proteome</keyword>
<dbReference type="GO" id="GO:0008835">
    <property type="term" value="F:diaminohydroxyphosphoribosylaminopyrimidine deaminase activity"/>
    <property type="evidence" value="ECO:0007669"/>
    <property type="project" value="UniProtKB-EC"/>
</dbReference>
<evidence type="ECO:0000313" key="7">
    <source>
        <dbReference type="Proteomes" id="UP000674084"/>
    </source>
</evidence>
<dbReference type="CDD" id="cd01284">
    <property type="entry name" value="Riboflavin_deaminase-reductase"/>
    <property type="match status" value="1"/>
</dbReference>
<keyword evidence="6" id="KW-0560">Oxidoreductase</keyword>
<gene>
    <name evidence="6" type="primary">ribD</name>
    <name evidence="6" type="ORF">KBO27_22500</name>
</gene>
<dbReference type="Proteomes" id="UP000674084">
    <property type="component" value="Unassembled WGS sequence"/>
</dbReference>
<comment type="pathway">
    <text evidence="1">Cofactor biosynthesis; riboflavin biosynthesis; 5-amino-6-(D-ribitylamino)uracil from GTP: step 2/4.</text>
</comment>
<dbReference type="Gene3D" id="3.40.140.10">
    <property type="entry name" value="Cytidine Deaminase, domain 2"/>
    <property type="match status" value="1"/>
</dbReference>
<dbReference type="EMBL" id="JAGPXE010000010">
    <property type="protein sequence ID" value="MBQ0926728.1"/>
    <property type="molecule type" value="Genomic_DNA"/>
</dbReference>
<evidence type="ECO:0000256" key="4">
    <source>
        <dbReference type="ARBA" id="ARBA00022833"/>
    </source>
</evidence>
<keyword evidence="6" id="KW-0378">Hydrolase</keyword>
<evidence type="ECO:0000313" key="6">
    <source>
        <dbReference type="EMBL" id="MBQ0926728.1"/>
    </source>
</evidence>
<dbReference type="EC" id="3.5.4.26" evidence="2"/>
<evidence type="ECO:0000259" key="5">
    <source>
        <dbReference type="PROSITE" id="PS51747"/>
    </source>
</evidence>
<dbReference type="InterPro" id="IPR016192">
    <property type="entry name" value="APOBEC/CMP_deaminase_Zn-bd"/>
</dbReference>
<evidence type="ECO:0000256" key="2">
    <source>
        <dbReference type="ARBA" id="ARBA00012766"/>
    </source>
</evidence>
<proteinExistence type="predicted"/>
<name>A0ABS5DKA7_9PSEU</name>
<comment type="caution">
    <text evidence="6">The sequence shown here is derived from an EMBL/GenBank/DDBJ whole genome shotgun (WGS) entry which is preliminary data.</text>
</comment>
<dbReference type="GO" id="GO:0008703">
    <property type="term" value="F:5-amino-6-(5-phosphoribosylamino)uracil reductase activity"/>
    <property type="evidence" value="ECO:0007669"/>
    <property type="project" value="UniProtKB-EC"/>
</dbReference>
<dbReference type="SUPFAM" id="SSF53927">
    <property type="entry name" value="Cytidine deaminase-like"/>
    <property type="match status" value="1"/>
</dbReference>
<dbReference type="InterPro" id="IPR004794">
    <property type="entry name" value="Eubact_RibD"/>
</dbReference>
<dbReference type="Pfam" id="PF00383">
    <property type="entry name" value="dCMP_cyt_deam_1"/>
    <property type="match status" value="1"/>
</dbReference>
<keyword evidence="3" id="KW-0479">Metal-binding</keyword>
<reference evidence="6 7" key="1">
    <citation type="submission" date="2021-04" db="EMBL/GenBank/DDBJ databases">
        <title>Whole-genome sequencing of Saccharopolyspora endophytica KCTC 19397.</title>
        <authorList>
            <person name="Ay H."/>
            <person name="Saygin H."/>
            <person name="Sahin N."/>
        </authorList>
    </citation>
    <scope>NUCLEOTIDE SEQUENCE [LARGE SCALE GENOMIC DNA]</scope>
    <source>
        <strain evidence="6 7">KCTC 19397</strain>
    </source>
</reference>
<organism evidence="6 7">
    <name type="scientific">Saccharopolyspora endophytica</name>
    <dbReference type="NCBI Taxonomy" id="543886"/>
    <lineage>
        <taxon>Bacteria</taxon>
        <taxon>Bacillati</taxon>
        <taxon>Actinomycetota</taxon>
        <taxon>Actinomycetes</taxon>
        <taxon>Pseudonocardiales</taxon>
        <taxon>Pseudonocardiaceae</taxon>
        <taxon>Saccharopolyspora</taxon>
    </lineage>
</organism>
<keyword evidence="4" id="KW-0862">Zinc</keyword>
<evidence type="ECO:0000256" key="3">
    <source>
        <dbReference type="ARBA" id="ARBA00022723"/>
    </source>
</evidence>
<sequence length="293" mass="31033">MSLTELAAMRQAIALAALRVGATAPNPPVGCLILSPDDGTVLGAGYHARKLEPHAEVNALQAAGSRARGATAVVTLEPCCHVGATPACHQALIDAGIARVVVALEDPTSRGQGGIELLRQAGLDVVVGIRADEAQLLLVPWLHSLERNRPFLIAGISNPNDERARTQLRDWVAPGVDLIIDEHGHTSEAIPGRHHPDVLQLPSQALPRDPEDAVMVLSKTGARRALILTDNPDLRCSALIAGGWIDQLIVVTRDPEEPSLAQVKDMASVVPEDWILTAITPVPGGILTQYQPS</sequence>
<dbReference type="InterPro" id="IPR002125">
    <property type="entry name" value="CMP_dCMP_dom"/>
</dbReference>
<dbReference type="InterPro" id="IPR016193">
    <property type="entry name" value="Cytidine_deaminase-like"/>
</dbReference>
<dbReference type="PROSITE" id="PS51747">
    <property type="entry name" value="CYT_DCMP_DEAMINASES_2"/>
    <property type="match status" value="1"/>
</dbReference>
<dbReference type="NCBIfam" id="TIGR00326">
    <property type="entry name" value="eubact_ribD"/>
    <property type="match status" value="1"/>
</dbReference>
<feature type="domain" description="CMP/dCMP-type deaminase" evidence="5">
    <location>
        <begin position="4"/>
        <end position="125"/>
    </location>
</feature>
<dbReference type="RefSeq" id="WP_210971866.1">
    <property type="nucleotide sequence ID" value="NZ_JAGPXE010000010.1"/>
</dbReference>
<protein>
    <recommendedName>
        <fullName evidence="2">diaminohydroxyphosphoribosylaminopyrimidine deaminase</fullName>
        <ecNumber evidence="2">3.5.4.26</ecNumber>
    </recommendedName>
</protein>
<evidence type="ECO:0000256" key="1">
    <source>
        <dbReference type="ARBA" id="ARBA00004882"/>
    </source>
</evidence>
<dbReference type="PROSITE" id="PS00903">
    <property type="entry name" value="CYT_DCMP_DEAMINASES_1"/>
    <property type="match status" value="1"/>
</dbReference>